<sequence>MSLRKSPRNDAIFHISTGRDKAGLDVKYIDSLKGRGVFTTTHFTKGEFVLEYRGELINSLESNRRQRIYHNSMKGFLFSFIWHGKLWTIDAARDDGTLGRLVNDEHINPNCKMKRIIVEGKPHLCLFALRDITPGEEVTYHYGDADCPWRTKGTKCGLDENNNGLESGATSGDVTQWTQHSQQKSASHIEVTESGVEVDINRLESDDASRDDHHCPQHSQHESTFFNLVTESGVEVDINRLESDDASRDDHHCPQHSQHESTFFNLVTESGVEVNSNRLESDDASGDDHHCPQHSQHESTFFNLVTESGVEVNSNRLESDDASGDDHHCTQHSQHESTFFNLVPDETSADDQYRLPQSQVETSTPQVLRW</sequence>
<dbReference type="SUPFAM" id="SSF82199">
    <property type="entry name" value="SET domain"/>
    <property type="match status" value="1"/>
</dbReference>
<evidence type="ECO:0000313" key="3">
    <source>
        <dbReference type="EMBL" id="KAF4089747.1"/>
    </source>
</evidence>
<dbReference type="GO" id="GO:0043516">
    <property type="term" value="P:regulation of DNA damage response, signal transduction by p53 class mediator"/>
    <property type="evidence" value="ECO:0007669"/>
    <property type="project" value="TreeGrafter"/>
</dbReference>
<dbReference type="Gene3D" id="2.170.270.10">
    <property type="entry name" value="SET domain"/>
    <property type="match status" value="1"/>
</dbReference>
<dbReference type="PANTHER" id="PTHR46167:SF1">
    <property type="entry name" value="N-LYSINE METHYLTRANSFERASE KMT5A"/>
    <property type="match status" value="1"/>
</dbReference>
<feature type="region of interest" description="Disordered" evidence="1">
    <location>
        <begin position="316"/>
        <end position="335"/>
    </location>
</feature>
<evidence type="ECO:0000256" key="1">
    <source>
        <dbReference type="SAM" id="MobiDB-lite"/>
    </source>
</evidence>
<feature type="compositionally biased region" description="Polar residues" evidence="1">
    <location>
        <begin position="160"/>
        <end position="186"/>
    </location>
</feature>
<accession>A0A7J6B5J3</accession>
<feature type="domain" description="SET" evidence="2">
    <location>
        <begin position="22"/>
        <end position="143"/>
    </location>
</feature>
<dbReference type="PANTHER" id="PTHR46167">
    <property type="entry name" value="N-LYSINE METHYLTRANSFERASE KMT5A"/>
    <property type="match status" value="1"/>
</dbReference>
<dbReference type="InterPro" id="IPR001214">
    <property type="entry name" value="SET_dom"/>
</dbReference>
<feature type="compositionally biased region" description="Basic and acidic residues" evidence="1">
    <location>
        <begin position="324"/>
        <end position="335"/>
    </location>
</feature>
<proteinExistence type="predicted"/>
<comment type="caution">
    <text evidence="3">The sequence shown here is derived from an EMBL/GenBank/DDBJ whole genome shotgun (WGS) entry which is preliminary data.</text>
</comment>
<evidence type="ECO:0000313" key="4">
    <source>
        <dbReference type="Proteomes" id="UP000593565"/>
    </source>
</evidence>
<keyword evidence="4" id="KW-1185">Reference proteome</keyword>
<feature type="compositionally biased region" description="Basic and acidic residues" evidence="1">
    <location>
        <begin position="207"/>
        <end position="221"/>
    </location>
</feature>
<dbReference type="InterPro" id="IPR051760">
    <property type="entry name" value="KMT5A"/>
</dbReference>
<gene>
    <name evidence="3" type="ORF">AMELA_G00070450</name>
</gene>
<dbReference type="SMART" id="SM00317">
    <property type="entry name" value="SET"/>
    <property type="match status" value="1"/>
</dbReference>
<reference evidence="3 4" key="1">
    <citation type="submission" date="2020-02" db="EMBL/GenBank/DDBJ databases">
        <title>A chromosome-scale genome assembly of the black bullhead catfish (Ameiurus melas).</title>
        <authorList>
            <person name="Wen M."/>
            <person name="Zham M."/>
            <person name="Cabau C."/>
            <person name="Klopp C."/>
            <person name="Donnadieu C."/>
            <person name="Roques C."/>
            <person name="Bouchez O."/>
            <person name="Lampietro C."/>
            <person name="Jouanno E."/>
            <person name="Herpin A."/>
            <person name="Louis A."/>
            <person name="Berthelot C."/>
            <person name="Parey E."/>
            <person name="Roest-Crollius H."/>
            <person name="Braasch I."/>
            <person name="Postlethwait J."/>
            <person name="Robinson-Rechavi M."/>
            <person name="Echchiki A."/>
            <person name="Begum T."/>
            <person name="Montfort J."/>
            <person name="Schartl M."/>
            <person name="Bobe J."/>
            <person name="Guiguen Y."/>
        </authorList>
    </citation>
    <scope>NUCLEOTIDE SEQUENCE [LARGE SCALE GENOMIC DNA]</scope>
    <source>
        <strain evidence="3">M_S1</strain>
        <tissue evidence="3">Blood</tissue>
    </source>
</reference>
<feature type="region of interest" description="Disordered" evidence="1">
    <location>
        <begin position="207"/>
        <end position="226"/>
    </location>
</feature>
<dbReference type="EMBL" id="JAAGNN010000005">
    <property type="protein sequence ID" value="KAF4089747.1"/>
    <property type="molecule type" value="Genomic_DNA"/>
</dbReference>
<organism evidence="3 4">
    <name type="scientific">Ameiurus melas</name>
    <name type="common">Black bullhead</name>
    <name type="synonym">Silurus melas</name>
    <dbReference type="NCBI Taxonomy" id="219545"/>
    <lineage>
        <taxon>Eukaryota</taxon>
        <taxon>Metazoa</taxon>
        <taxon>Chordata</taxon>
        <taxon>Craniata</taxon>
        <taxon>Vertebrata</taxon>
        <taxon>Euteleostomi</taxon>
        <taxon>Actinopterygii</taxon>
        <taxon>Neopterygii</taxon>
        <taxon>Teleostei</taxon>
        <taxon>Ostariophysi</taxon>
        <taxon>Siluriformes</taxon>
        <taxon>Ictaluridae</taxon>
        <taxon>Ameiurus</taxon>
    </lineage>
</organism>
<protein>
    <recommendedName>
        <fullName evidence="2">SET domain-containing protein</fullName>
    </recommendedName>
</protein>
<dbReference type="InterPro" id="IPR046341">
    <property type="entry name" value="SET_dom_sf"/>
</dbReference>
<dbReference type="Proteomes" id="UP000593565">
    <property type="component" value="Unassembled WGS sequence"/>
</dbReference>
<name>A0A7J6B5J3_AMEME</name>
<dbReference type="AlphaFoldDB" id="A0A7J6B5J3"/>
<dbReference type="PROSITE" id="PS50280">
    <property type="entry name" value="SET"/>
    <property type="match status" value="1"/>
</dbReference>
<dbReference type="GO" id="GO:0005634">
    <property type="term" value="C:nucleus"/>
    <property type="evidence" value="ECO:0007669"/>
    <property type="project" value="TreeGrafter"/>
</dbReference>
<dbReference type="Pfam" id="PF00856">
    <property type="entry name" value="SET"/>
    <property type="match status" value="1"/>
</dbReference>
<dbReference type="GO" id="GO:0006357">
    <property type="term" value="P:regulation of transcription by RNA polymerase II"/>
    <property type="evidence" value="ECO:0007669"/>
    <property type="project" value="TreeGrafter"/>
</dbReference>
<feature type="region of interest" description="Disordered" evidence="1">
    <location>
        <begin position="160"/>
        <end position="192"/>
    </location>
</feature>
<dbReference type="GO" id="GO:0042799">
    <property type="term" value="F:histone H4K20 methyltransferase activity"/>
    <property type="evidence" value="ECO:0007669"/>
    <property type="project" value="TreeGrafter"/>
</dbReference>
<evidence type="ECO:0000259" key="2">
    <source>
        <dbReference type="PROSITE" id="PS50280"/>
    </source>
</evidence>
<dbReference type="GO" id="GO:0005700">
    <property type="term" value="C:polytene chromosome"/>
    <property type="evidence" value="ECO:0007669"/>
    <property type="project" value="TreeGrafter"/>
</dbReference>